<keyword evidence="2" id="KW-1185">Reference proteome</keyword>
<evidence type="ECO:0000313" key="2">
    <source>
        <dbReference type="Proteomes" id="UP001151760"/>
    </source>
</evidence>
<comment type="caution">
    <text evidence="1">The sequence shown here is derived from an EMBL/GenBank/DDBJ whole genome shotgun (WGS) entry which is preliminary data.</text>
</comment>
<organism evidence="1 2">
    <name type="scientific">Tanacetum coccineum</name>
    <dbReference type="NCBI Taxonomy" id="301880"/>
    <lineage>
        <taxon>Eukaryota</taxon>
        <taxon>Viridiplantae</taxon>
        <taxon>Streptophyta</taxon>
        <taxon>Embryophyta</taxon>
        <taxon>Tracheophyta</taxon>
        <taxon>Spermatophyta</taxon>
        <taxon>Magnoliopsida</taxon>
        <taxon>eudicotyledons</taxon>
        <taxon>Gunneridae</taxon>
        <taxon>Pentapetalae</taxon>
        <taxon>asterids</taxon>
        <taxon>campanulids</taxon>
        <taxon>Asterales</taxon>
        <taxon>Asteraceae</taxon>
        <taxon>Asteroideae</taxon>
        <taxon>Anthemideae</taxon>
        <taxon>Anthemidinae</taxon>
        <taxon>Tanacetum</taxon>
    </lineage>
</organism>
<proteinExistence type="predicted"/>
<evidence type="ECO:0000313" key="1">
    <source>
        <dbReference type="EMBL" id="GJS79843.1"/>
    </source>
</evidence>
<protein>
    <submittedName>
        <fullName evidence="1">Uncharacterized protein</fullName>
    </submittedName>
</protein>
<gene>
    <name evidence="1" type="ORF">Tco_0729724</name>
</gene>
<dbReference type="EMBL" id="BQNB010010627">
    <property type="protein sequence ID" value="GJS79843.1"/>
    <property type="molecule type" value="Genomic_DNA"/>
</dbReference>
<sequence length="119" mass="13237">MAGGWRWQWRGEDGSGGGVRWRWGSDGGVAVVKMAVAVGGDDDEVEMVFGWLVLWWQRRLVMDGVVMTGWLWWWRRDGDGSDVVCGVVEMVDTGASPKSGQKKGEGPENFWRMRSVCGG</sequence>
<reference evidence="1" key="1">
    <citation type="journal article" date="2022" name="Int. J. Mol. Sci.">
        <title>Draft Genome of Tanacetum Coccineum: Genomic Comparison of Closely Related Tanacetum-Family Plants.</title>
        <authorList>
            <person name="Yamashiro T."/>
            <person name="Shiraishi A."/>
            <person name="Nakayama K."/>
            <person name="Satake H."/>
        </authorList>
    </citation>
    <scope>NUCLEOTIDE SEQUENCE</scope>
</reference>
<name>A0ABQ4YPS2_9ASTR</name>
<accession>A0ABQ4YPS2</accession>
<dbReference type="Proteomes" id="UP001151760">
    <property type="component" value="Unassembled WGS sequence"/>
</dbReference>
<reference evidence="1" key="2">
    <citation type="submission" date="2022-01" db="EMBL/GenBank/DDBJ databases">
        <authorList>
            <person name="Yamashiro T."/>
            <person name="Shiraishi A."/>
            <person name="Satake H."/>
            <person name="Nakayama K."/>
        </authorList>
    </citation>
    <scope>NUCLEOTIDE SEQUENCE</scope>
</reference>